<evidence type="ECO:0000256" key="2">
    <source>
        <dbReference type="HAMAP-Rule" id="MF_00795"/>
    </source>
</evidence>
<evidence type="ECO:0000313" key="5">
    <source>
        <dbReference type="Proteomes" id="UP000515838"/>
    </source>
</evidence>
<dbReference type="AlphaFoldDB" id="A0A7G9TFG8"/>
<sequence length="249" mass="26079">MSRRASLLLEIAAGSLVSALAAQQGGADRVELCEALETGGTTPSYGTLALARDRLRIPLFVLIRPRPGDFLYDTLEAEVMLRDIETCVRLGCDGIVVGALDADGDIDEPLCRQLVAAAGPLPVTFHRAFDAVREPSAALERIVALGFSRLLTSGGRATAEEGSAAIAACVHQAQGRLEVMPGAGIDADNIARVASRTLAHEFHASAKVQRTSAMRAPSSALPGLSTSWNETDPARVRALRDALDALGAA</sequence>
<dbReference type="InterPro" id="IPR036822">
    <property type="entry name" value="CutC-like_dom_sf"/>
</dbReference>
<dbReference type="Gene3D" id="3.20.20.380">
    <property type="entry name" value="Copper homeostasis (CutC) domain"/>
    <property type="match status" value="1"/>
</dbReference>
<keyword evidence="3" id="KW-0732">Signal</keyword>
<feature type="chain" id="PRO_5028904182" description="PF03932 family protein CutC" evidence="3">
    <location>
        <begin position="22"/>
        <end position="249"/>
    </location>
</feature>
<dbReference type="PANTHER" id="PTHR12598:SF0">
    <property type="entry name" value="COPPER HOMEOSTASIS PROTEIN CUTC HOMOLOG"/>
    <property type="match status" value="1"/>
</dbReference>
<dbReference type="SUPFAM" id="SSF110395">
    <property type="entry name" value="CutC-like"/>
    <property type="match status" value="1"/>
</dbReference>
<evidence type="ECO:0000313" key="4">
    <source>
        <dbReference type="EMBL" id="QNN78843.1"/>
    </source>
</evidence>
<comment type="caution">
    <text evidence="2">Once thought to be involved in copper homeostasis, experiments in E.coli have shown this is not the case.</text>
</comment>
<name>A0A7G9TFG8_PSEMX</name>
<dbReference type="HAMAP" id="MF_00795">
    <property type="entry name" value="CutC"/>
    <property type="match status" value="1"/>
</dbReference>
<evidence type="ECO:0000256" key="1">
    <source>
        <dbReference type="ARBA" id="ARBA00007768"/>
    </source>
</evidence>
<organism evidence="4 5">
    <name type="scientific">Pseudoxanthomonas mexicana</name>
    <dbReference type="NCBI Taxonomy" id="128785"/>
    <lineage>
        <taxon>Bacteria</taxon>
        <taxon>Pseudomonadati</taxon>
        <taxon>Pseudomonadota</taxon>
        <taxon>Gammaproteobacteria</taxon>
        <taxon>Lysobacterales</taxon>
        <taxon>Lysobacteraceae</taxon>
        <taxon>Pseudoxanthomonas</taxon>
    </lineage>
</organism>
<dbReference type="EMBL" id="CP060731">
    <property type="protein sequence ID" value="QNN78843.1"/>
    <property type="molecule type" value="Genomic_DNA"/>
</dbReference>
<dbReference type="GeneID" id="81470382"/>
<dbReference type="FunFam" id="3.20.20.380:FF:000001">
    <property type="entry name" value="Copper homeostasis protein CutC"/>
    <property type="match status" value="1"/>
</dbReference>
<keyword evidence="2" id="KW-0963">Cytoplasm</keyword>
<accession>A0A7G9TFG8</accession>
<feature type="signal peptide" evidence="3">
    <location>
        <begin position="1"/>
        <end position="21"/>
    </location>
</feature>
<dbReference type="Proteomes" id="UP000515838">
    <property type="component" value="Chromosome"/>
</dbReference>
<dbReference type="RefSeq" id="WP_187574144.1">
    <property type="nucleotide sequence ID" value="NZ_CP060731.1"/>
</dbReference>
<protein>
    <recommendedName>
        <fullName evidence="2">PF03932 family protein CutC</fullName>
    </recommendedName>
</protein>
<dbReference type="Pfam" id="PF03932">
    <property type="entry name" value="CutC"/>
    <property type="match status" value="1"/>
</dbReference>
<comment type="similarity">
    <text evidence="1 2">Belongs to the CutC family.</text>
</comment>
<comment type="subcellular location">
    <subcellularLocation>
        <location evidence="2">Cytoplasm</location>
    </subcellularLocation>
</comment>
<dbReference type="InterPro" id="IPR005627">
    <property type="entry name" value="CutC-like"/>
</dbReference>
<evidence type="ECO:0000256" key="3">
    <source>
        <dbReference type="SAM" id="SignalP"/>
    </source>
</evidence>
<dbReference type="PANTHER" id="PTHR12598">
    <property type="entry name" value="COPPER HOMEOSTASIS PROTEIN CUTC"/>
    <property type="match status" value="1"/>
</dbReference>
<reference evidence="4 5" key="1">
    <citation type="submission" date="2020-08" db="EMBL/GenBank/DDBJ databases">
        <title>Streptomycin Non-resistant strain, P. mexicana.</title>
        <authorList>
            <person name="Ganesh-Kumar S."/>
            <person name="Zhe T."/>
            <person name="Yu Z."/>
            <person name="Min Y."/>
        </authorList>
    </citation>
    <scope>NUCLEOTIDE SEQUENCE [LARGE SCALE GENOMIC DNA]</scope>
    <source>
        <strain evidence="4 5">GTZY2</strain>
    </source>
</reference>
<proteinExistence type="inferred from homology"/>
<dbReference type="GO" id="GO:0005507">
    <property type="term" value="F:copper ion binding"/>
    <property type="evidence" value="ECO:0007669"/>
    <property type="project" value="TreeGrafter"/>
</dbReference>
<gene>
    <name evidence="2" type="primary">cutC</name>
    <name evidence="4" type="ORF">IAE60_05350</name>
</gene>
<dbReference type="GO" id="GO:0005737">
    <property type="term" value="C:cytoplasm"/>
    <property type="evidence" value="ECO:0007669"/>
    <property type="project" value="UniProtKB-SubCell"/>
</dbReference>